<organism evidence="2 3">
    <name type="scientific">Metabacillus arenae</name>
    <dbReference type="NCBI Taxonomy" id="2771434"/>
    <lineage>
        <taxon>Bacteria</taxon>
        <taxon>Bacillati</taxon>
        <taxon>Bacillota</taxon>
        <taxon>Bacilli</taxon>
        <taxon>Bacillales</taxon>
        <taxon>Bacillaceae</taxon>
        <taxon>Metabacillus</taxon>
    </lineage>
</organism>
<dbReference type="RefSeq" id="WP_191158146.1">
    <property type="nucleotide sequence ID" value="NZ_JACXAI010000010.1"/>
</dbReference>
<gene>
    <name evidence="2" type="ORF">IC621_09965</name>
</gene>
<name>A0A926RXD5_9BACI</name>
<protein>
    <submittedName>
        <fullName evidence="2">Uncharacterized protein</fullName>
    </submittedName>
</protein>
<dbReference type="Proteomes" id="UP000626844">
    <property type="component" value="Unassembled WGS sequence"/>
</dbReference>
<feature type="signal peptide" evidence="1">
    <location>
        <begin position="1"/>
        <end position="28"/>
    </location>
</feature>
<proteinExistence type="predicted"/>
<reference evidence="2" key="1">
    <citation type="submission" date="2020-09" db="EMBL/GenBank/DDBJ databases">
        <title>A novel bacterium of genus Bacillus, isolated from South China Sea.</title>
        <authorList>
            <person name="Huang H."/>
            <person name="Mo K."/>
            <person name="Hu Y."/>
        </authorList>
    </citation>
    <scope>NUCLEOTIDE SEQUENCE</scope>
    <source>
        <strain evidence="2">IB182487</strain>
    </source>
</reference>
<feature type="chain" id="PRO_5036904243" evidence="1">
    <location>
        <begin position="29"/>
        <end position="108"/>
    </location>
</feature>
<evidence type="ECO:0000313" key="2">
    <source>
        <dbReference type="EMBL" id="MBD1380555.1"/>
    </source>
</evidence>
<sequence>MKTNSFFVIMSMLLIAIVAFFDSPQNFQQENPITSLPVFAEETETASEEEEEGLKHLTKSFENKLVGTAAIDGYLVEVYQEFEIFTDDEGNIIESKPTSEYDYLRYKR</sequence>
<evidence type="ECO:0000313" key="3">
    <source>
        <dbReference type="Proteomes" id="UP000626844"/>
    </source>
</evidence>
<keyword evidence="1" id="KW-0732">Signal</keyword>
<dbReference type="AlphaFoldDB" id="A0A926RXD5"/>
<accession>A0A926RXD5</accession>
<dbReference type="EMBL" id="JACXAI010000010">
    <property type="protein sequence ID" value="MBD1380555.1"/>
    <property type="molecule type" value="Genomic_DNA"/>
</dbReference>
<evidence type="ECO:0000256" key="1">
    <source>
        <dbReference type="SAM" id="SignalP"/>
    </source>
</evidence>
<comment type="caution">
    <text evidence="2">The sequence shown here is derived from an EMBL/GenBank/DDBJ whole genome shotgun (WGS) entry which is preliminary data.</text>
</comment>
<keyword evidence="3" id="KW-1185">Reference proteome</keyword>